<proteinExistence type="predicted"/>
<reference evidence="2" key="2">
    <citation type="submission" date="2025-09" db="UniProtKB">
        <authorList>
            <consortium name="Ensembl"/>
        </authorList>
    </citation>
    <scope>IDENTIFICATION</scope>
</reference>
<reference evidence="2" key="1">
    <citation type="submission" date="2025-08" db="UniProtKB">
        <authorList>
            <consortium name="Ensembl"/>
        </authorList>
    </citation>
    <scope>IDENTIFICATION</scope>
</reference>
<organism evidence="2 3">
    <name type="scientific">Cyprinus carpio</name>
    <name type="common">Common carp</name>
    <dbReference type="NCBI Taxonomy" id="7962"/>
    <lineage>
        <taxon>Eukaryota</taxon>
        <taxon>Metazoa</taxon>
        <taxon>Chordata</taxon>
        <taxon>Craniata</taxon>
        <taxon>Vertebrata</taxon>
        <taxon>Euteleostomi</taxon>
        <taxon>Actinopterygii</taxon>
        <taxon>Neopterygii</taxon>
        <taxon>Teleostei</taxon>
        <taxon>Ostariophysi</taxon>
        <taxon>Cypriniformes</taxon>
        <taxon>Cyprinidae</taxon>
        <taxon>Cyprininae</taxon>
        <taxon>Cyprinus</taxon>
    </lineage>
</organism>
<keyword evidence="1" id="KW-0812">Transmembrane</keyword>
<dbReference type="Gene3D" id="3.10.20.30">
    <property type="match status" value="1"/>
</dbReference>
<evidence type="ECO:0000256" key="1">
    <source>
        <dbReference type="SAM" id="Phobius"/>
    </source>
</evidence>
<name>A0A8C1LN35_CYPCA</name>
<dbReference type="AlphaFoldDB" id="A0A8C1LN35"/>
<keyword evidence="1" id="KW-0472">Membrane</keyword>
<sequence>MNTEVSVMYFAKSAELTGLKAEDITVPSRISSLQRWQDLESRHPRSLIIVTNLTLILLSDVQINDIYTASHQLEKAPIIIKQKRFILPLSPPVYIYIFIYIYIYIYIYILYLYIFAY</sequence>
<feature type="transmembrane region" description="Helical" evidence="1">
    <location>
        <begin position="93"/>
        <end position="114"/>
    </location>
</feature>
<keyword evidence="3" id="KW-1185">Reference proteome</keyword>
<accession>A0A8C1LN35</accession>
<dbReference type="InterPro" id="IPR012675">
    <property type="entry name" value="Beta-grasp_dom_sf"/>
</dbReference>
<dbReference type="Proteomes" id="UP000694427">
    <property type="component" value="Unplaced"/>
</dbReference>
<evidence type="ECO:0000313" key="3">
    <source>
        <dbReference type="Proteomes" id="UP000694427"/>
    </source>
</evidence>
<protein>
    <submittedName>
        <fullName evidence="2">Molybdenum cofactor synthesis 2</fullName>
    </submittedName>
</protein>
<dbReference type="Ensembl" id="ENSCCRT00010070739.1">
    <property type="protein sequence ID" value="ENSCCRP00010064392.1"/>
    <property type="gene ID" value="ENSCCRG00010027494.1"/>
</dbReference>
<evidence type="ECO:0000313" key="2">
    <source>
        <dbReference type="Ensembl" id="ENSCCRP00010064392.1"/>
    </source>
</evidence>
<keyword evidence="1" id="KW-1133">Transmembrane helix</keyword>